<reference evidence="3" key="2">
    <citation type="submission" date="2015-01" db="EMBL/GenBank/DDBJ databases">
        <title>Evolutionary Origins and Diversification of the Mycorrhizal Mutualists.</title>
        <authorList>
            <consortium name="DOE Joint Genome Institute"/>
            <consortium name="Mycorrhizal Genomics Consortium"/>
            <person name="Kohler A."/>
            <person name="Kuo A."/>
            <person name="Nagy L.G."/>
            <person name="Floudas D."/>
            <person name="Copeland A."/>
            <person name="Barry K.W."/>
            <person name="Cichocki N."/>
            <person name="Veneault-Fourrey C."/>
            <person name="LaButti K."/>
            <person name="Lindquist E.A."/>
            <person name="Lipzen A."/>
            <person name="Lundell T."/>
            <person name="Morin E."/>
            <person name="Murat C."/>
            <person name="Riley R."/>
            <person name="Ohm R."/>
            <person name="Sun H."/>
            <person name="Tunlid A."/>
            <person name="Henrissat B."/>
            <person name="Grigoriev I.V."/>
            <person name="Hibbett D.S."/>
            <person name="Martin F."/>
        </authorList>
    </citation>
    <scope>NUCLEOTIDE SEQUENCE [LARGE SCALE GENOMIC DNA]</scope>
    <source>
        <strain evidence="3">LaAM-08-1</strain>
    </source>
</reference>
<sequence>MLTGLGGRYFSECIENIHEIREILAHEFPQDAMEDWSPSRFGQFDAVDMSNRYFTSRRDMNGEAPVPFQSSTDPDHILMDALSNDFVHLQENRVEYYEAMQGPEQSIRYVEMNPNRISIGDAIEAQVSFSIVPLKGRKYKMIIVLRAITLLDCSLLRHASIERRMNGGPGPMLKRKIGYADDEESREPTTRRKLGEMSID</sequence>
<organism evidence="2 3">
    <name type="scientific">Laccaria amethystina LaAM-08-1</name>
    <dbReference type="NCBI Taxonomy" id="1095629"/>
    <lineage>
        <taxon>Eukaryota</taxon>
        <taxon>Fungi</taxon>
        <taxon>Dikarya</taxon>
        <taxon>Basidiomycota</taxon>
        <taxon>Agaricomycotina</taxon>
        <taxon>Agaricomycetes</taxon>
        <taxon>Agaricomycetidae</taxon>
        <taxon>Agaricales</taxon>
        <taxon>Agaricineae</taxon>
        <taxon>Hydnangiaceae</taxon>
        <taxon>Laccaria</taxon>
    </lineage>
</organism>
<feature type="compositionally biased region" description="Basic and acidic residues" evidence="1">
    <location>
        <begin position="186"/>
        <end position="200"/>
    </location>
</feature>
<reference evidence="2 3" key="1">
    <citation type="submission" date="2014-04" db="EMBL/GenBank/DDBJ databases">
        <authorList>
            <consortium name="DOE Joint Genome Institute"/>
            <person name="Kuo A."/>
            <person name="Kohler A."/>
            <person name="Nagy L.G."/>
            <person name="Floudas D."/>
            <person name="Copeland A."/>
            <person name="Barry K.W."/>
            <person name="Cichocki N."/>
            <person name="Veneault-Fourrey C."/>
            <person name="LaButti K."/>
            <person name="Lindquist E.A."/>
            <person name="Lipzen A."/>
            <person name="Lundell T."/>
            <person name="Morin E."/>
            <person name="Murat C."/>
            <person name="Sun H."/>
            <person name="Tunlid A."/>
            <person name="Henrissat B."/>
            <person name="Grigoriev I.V."/>
            <person name="Hibbett D.S."/>
            <person name="Martin F."/>
            <person name="Nordberg H.P."/>
            <person name="Cantor M.N."/>
            <person name="Hua S.X."/>
        </authorList>
    </citation>
    <scope>NUCLEOTIDE SEQUENCE [LARGE SCALE GENOMIC DNA]</scope>
    <source>
        <strain evidence="2 3">LaAM-08-1</strain>
    </source>
</reference>
<gene>
    <name evidence="2" type="ORF">K443DRAFT_13789</name>
</gene>
<dbReference type="AlphaFoldDB" id="A0A0C9X3C5"/>
<name>A0A0C9X3C5_9AGAR</name>
<dbReference type="OrthoDB" id="3067373at2759"/>
<evidence type="ECO:0000256" key="1">
    <source>
        <dbReference type="SAM" id="MobiDB-lite"/>
    </source>
</evidence>
<feature type="region of interest" description="Disordered" evidence="1">
    <location>
        <begin position="179"/>
        <end position="200"/>
    </location>
</feature>
<keyword evidence="3" id="KW-1185">Reference proteome</keyword>
<dbReference type="Proteomes" id="UP000054477">
    <property type="component" value="Unassembled WGS sequence"/>
</dbReference>
<evidence type="ECO:0000313" key="2">
    <source>
        <dbReference type="EMBL" id="KIJ92181.1"/>
    </source>
</evidence>
<proteinExistence type="predicted"/>
<evidence type="ECO:0000313" key="3">
    <source>
        <dbReference type="Proteomes" id="UP000054477"/>
    </source>
</evidence>
<dbReference type="HOGENOM" id="CLU_067622_1_2_1"/>
<protein>
    <submittedName>
        <fullName evidence="2">Uncharacterized protein</fullName>
    </submittedName>
</protein>
<accession>A0A0C9X3C5</accession>
<dbReference type="EMBL" id="KN838929">
    <property type="protein sequence ID" value="KIJ92181.1"/>
    <property type="molecule type" value="Genomic_DNA"/>
</dbReference>